<dbReference type="Pfam" id="PF12796">
    <property type="entry name" value="Ank_2"/>
    <property type="match status" value="1"/>
</dbReference>
<dbReference type="SMART" id="SM00248">
    <property type="entry name" value="ANK"/>
    <property type="match status" value="3"/>
</dbReference>
<dbReference type="PANTHER" id="PTHR47303:SF1">
    <property type="entry name" value="NF-KAPPA-B INHIBITOR BETA"/>
    <property type="match status" value="1"/>
</dbReference>
<evidence type="ECO:0000256" key="1">
    <source>
        <dbReference type="PROSITE-ProRule" id="PRU00023"/>
    </source>
</evidence>
<keyword evidence="3" id="KW-1185">Reference proteome</keyword>
<sequence length="278" mass="31008">MSMSHDMLGFIYGTLVSPYEASSSSSSVSGKEKVVDYQTHHKLWRRSDALVKGWILGSLSKETLGYVLERLTGKHYQEDFSAKNVWDELQTMYLVAVLPQLPPFGEGKVYLLFANIRPNHIRCYSILYGYTQKANWNGVEEILRQERVTVMDKISNNGNTTLHVAVGTSKDGKFFEKLLEKIPQNTQLIDVTNSDGSTLLHVAAIIGNTEAADILVEINPDLLLAKDKEGQTPLALALSNMHTETARHLLQHVNTDIQKNALFSGTTSDELLALQENC</sequence>
<keyword evidence="1" id="KW-0040">ANK repeat</keyword>
<proteinExistence type="predicted"/>
<dbReference type="Gene3D" id="1.25.40.20">
    <property type="entry name" value="Ankyrin repeat-containing domain"/>
    <property type="match status" value="1"/>
</dbReference>
<comment type="caution">
    <text evidence="2">The sequence shown here is derived from an EMBL/GenBank/DDBJ whole genome shotgun (WGS) entry which is preliminary data.</text>
</comment>
<dbReference type="PROSITE" id="PS50088">
    <property type="entry name" value="ANK_REPEAT"/>
    <property type="match status" value="1"/>
</dbReference>
<gene>
    <name evidence="2" type="ORF">LSAT_V11C700357790</name>
</gene>
<protein>
    <recommendedName>
        <fullName evidence="4">PGG domain-containing protein</fullName>
    </recommendedName>
</protein>
<evidence type="ECO:0000313" key="2">
    <source>
        <dbReference type="EMBL" id="KAJ0195951.1"/>
    </source>
</evidence>
<evidence type="ECO:0008006" key="4">
    <source>
        <dbReference type="Google" id="ProtNLM"/>
    </source>
</evidence>
<dbReference type="SUPFAM" id="SSF48403">
    <property type="entry name" value="Ankyrin repeat"/>
    <property type="match status" value="1"/>
</dbReference>
<reference evidence="2 3" key="1">
    <citation type="journal article" date="2017" name="Nat. Commun.">
        <title>Genome assembly with in vitro proximity ligation data and whole-genome triplication in lettuce.</title>
        <authorList>
            <person name="Reyes-Chin-Wo S."/>
            <person name="Wang Z."/>
            <person name="Yang X."/>
            <person name="Kozik A."/>
            <person name="Arikit S."/>
            <person name="Song C."/>
            <person name="Xia L."/>
            <person name="Froenicke L."/>
            <person name="Lavelle D.O."/>
            <person name="Truco M.J."/>
            <person name="Xia R."/>
            <person name="Zhu S."/>
            <person name="Xu C."/>
            <person name="Xu H."/>
            <person name="Xu X."/>
            <person name="Cox K."/>
            <person name="Korf I."/>
            <person name="Meyers B.C."/>
            <person name="Michelmore R.W."/>
        </authorList>
    </citation>
    <scope>NUCLEOTIDE SEQUENCE [LARGE SCALE GENOMIC DNA]</scope>
    <source>
        <strain evidence="3">cv. Salinas</strain>
        <tissue evidence="2">Seedlings</tissue>
    </source>
</reference>
<dbReference type="PANTHER" id="PTHR47303">
    <property type="match status" value="1"/>
</dbReference>
<organism evidence="2 3">
    <name type="scientific">Lactuca sativa</name>
    <name type="common">Garden lettuce</name>
    <dbReference type="NCBI Taxonomy" id="4236"/>
    <lineage>
        <taxon>Eukaryota</taxon>
        <taxon>Viridiplantae</taxon>
        <taxon>Streptophyta</taxon>
        <taxon>Embryophyta</taxon>
        <taxon>Tracheophyta</taxon>
        <taxon>Spermatophyta</taxon>
        <taxon>Magnoliopsida</taxon>
        <taxon>eudicotyledons</taxon>
        <taxon>Gunneridae</taxon>
        <taxon>Pentapetalae</taxon>
        <taxon>asterids</taxon>
        <taxon>campanulids</taxon>
        <taxon>Asterales</taxon>
        <taxon>Asteraceae</taxon>
        <taxon>Cichorioideae</taxon>
        <taxon>Cichorieae</taxon>
        <taxon>Lactucinae</taxon>
        <taxon>Lactuca</taxon>
    </lineage>
</organism>
<evidence type="ECO:0000313" key="3">
    <source>
        <dbReference type="Proteomes" id="UP000235145"/>
    </source>
</evidence>
<name>A0A9R1X1S5_LACSA</name>
<feature type="repeat" description="ANK" evidence="1">
    <location>
        <begin position="195"/>
        <end position="227"/>
    </location>
</feature>
<dbReference type="AlphaFoldDB" id="A0A9R1X1S5"/>
<dbReference type="InterPro" id="IPR036770">
    <property type="entry name" value="Ankyrin_rpt-contain_sf"/>
</dbReference>
<dbReference type="PROSITE" id="PS50297">
    <property type="entry name" value="ANK_REP_REGION"/>
    <property type="match status" value="1"/>
</dbReference>
<dbReference type="EMBL" id="NBSK02000007">
    <property type="protein sequence ID" value="KAJ0195951.1"/>
    <property type="molecule type" value="Genomic_DNA"/>
</dbReference>
<dbReference type="InterPro" id="IPR002110">
    <property type="entry name" value="Ankyrin_rpt"/>
</dbReference>
<accession>A0A9R1X1S5</accession>
<dbReference type="Proteomes" id="UP000235145">
    <property type="component" value="Unassembled WGS sequence"/>
</dbReference>